<reference evidence="2 3" key="1">
    <citation type="journal article" date="2019" name="Int. J. Syst. Evol. Microbiol.">
        <title>The Global Catalogue of Microorganisms (GCM) 10K type strain sequencing project: providing services to taxonomists for standard genome sequencing and annotation.</title>
        <authorList>
            <consortium name="The Broad Institute Genomics Platform"/>
            <consortium name="The Broad Institute Genome Sequencing Center for Infectious Disease"/>
            <person name="Wu L."/>
            <person name="Ma J."/>
        </authorList>
    </citation>
    <scope>NUCLEOTIDE SEQUENCE [LARGE SCALE GENOMIC DNA]</scope>
    <source>
        <strain evidence="2 3">JCM 14560</strain>
    </source>
</reference>
<dbReference type="EMBL" id="BAAANT010000031">
    <property type="protein sequence ID" value="GAA2151333.1"/>
    <property type="molecule type" value="Genomic_DNA"/>
</dbReference>
<accession>A0ABN3A0G1</accession>
<keyword evidence="3" id="KW-1185">Reference proteome</keyword>
<dbReference type="InterPro" id="IPR025334">
    <property type="entry name" value="DUF4240"/>
</dbReference>
<protein>
    <submittedName>
        <fullName evidence="2">DUF4240 domain-containing protein</fullName>
    </submittedName>
</protein>
<dbReference type="Pfam" id="PF14024">
    <property type="entry name" value="DUF4240"/>
    <property type="match status" value="1"/>
</dbReference>
<dbReference type="Proteomes" id="UP001422759">
    <property type="component" value="Unassembled WGS sequence"/>
</dbReference>
<sequence>MDEKELWELLEDSRRQTGDPDGRLAWLRRQLMRRPLPEIVRFQVGLEALRRPVDTWDMWAAADQIVGGCSDDGFRHFQLWLLGLGREVCERAAAGPDSLARVPELRVLAGRPMADWSDAQWPEWEALGYVAAEAFEELTGEEDGLEDALLALGLDLPAGPDPTGEPWDVRNAAEAARRLPELSALFPLPSGNSAGRP</sequence>
<evidence type="ECO:0000313" key="3">
    <source>
        <dbReference type="Proteomes" id="UP001422759"/>
    </source>
</evidence>
<name>A0ABN3A0G1_9ACTN</name>
<dbReference type="RefSeq" id="WP_344467876.1">
    <property type="nucleotide sequence ID" value="NZ_BAAANT010000031.1"/>
</dbReference>
<evidence type="ECO:0000313" key="2">
    <source>
        <dbReference type="EMBL" id="GAA2151333.1"/>
    </source>
</evidence>
<gene>
    <name evidence="2" type="ORF">GCM10009760_46600</name>
</gene>
<evidence type="ECO:0000259" key="1">
    <source>
        <dbReference type="Pfam" id="PF14024"/>
    </source>
</evidence>
<comment type="caution">
    <text evidence="2">The sequence shown here is derived from an EMBL/GenBank/DDBJ whole genome shotgun (WGS) entry which is preliminary data.</text>
</comment>
<organism evidence="2 3">
    <name type="scientific">Kitasatospora kazusensis</name>
    <dbReference type="NCBI Taxonomy" id="407974"/>
    <lineage>
        <taxon>Bacteria</taxon>
        <taxon>Bacillati</taxon>
        <taxon>Actinomycetota</taxon>
        <taxon>Actinomycetes</taxon>
        <taxon>Kitasatosporales</taxon>
        <taxon>Streptomycetaceae</taxon>
        <taxon>Kitasatospora</taxon>
    </lineage>
</organism>
<proteinExistence type="predicted"/>
<feature type="domain" description="DUF4240" evidence="1">
    <location>
        <begin position="1"/>
        <end position="137"/>
    </location>
</feature>